<name>A0A511JB28_9CELL</name>
<dbReference type="PROSITE" id="PS51257">
    <property type="entry name" value="PROKAR_LIPOPROTEIN"/>
    <property type="match status" value="1"/>
</dbReference>
<proteinExistence type="predicted"/>
<dbReference type="AlphaFoldDB" id="A0A511JB28"/>
<keyword evidence="2" id="KW-1185">Reference proteome</keyword>
<dbReference type="EMBL" id="BJWG01000007">
    <property type="protein sequence ID" value="GEL95178.1"/>
    <property type="molecule type" value="Genomic_DNA"/>
</dbReference>
<dbReference type="SUPFAM" id="SSF75005">
    <property type="entry name" value="Arabinanase/levansucrase/invertase"/>
    <property type="match status" value="1"/>
</dbReference>
<accession>A0A511JB28</accession>
<evidence type="ECO:0000313" key="1">
    <source>
        <dbReference type="EMBL" id="GEL95178.1"/>
    </source>
</evidence>
<comment type="caution">
    <text evidence="1">The sequence shown here is derived from an EMBL/GenBank/DDBJ whole genome shotgun (WGS) entry which is preliminary data.</text>
</comment>
<organism evidence="1 2">
    <name type="scientific">Cellulomonas composti</name>
    <dbReference type="NCBI Taxonomy" id="266130"/>
    <lineage>
        <taxon>Bacteria</taxon>
        <taxon>Bacillati</taxon>
        <taxon>Actinomycetota</taxon>
        <taxon>Actinomycetes</taxon>
        <taxon>Micrococcales</taxon>
        <taxon>Cellulomonadaceae</taxon>
        <taxon>Cellulomonas</taxon>
    </lineage>
</organism>
<sequence>MRARRVAAAPRLALVGLVLVGLTGCGSAEPRLPSPGDLTFVSVLTDPDELDYAPTGEFIFPSVLHAGAYLDDPLGEWYLYYAPHEDPGGIALMVADDLGGPWTPAPGNPLISTDWPSLSAVSHVSSPDAVWDAVHEQVVLFFHGENDVTRWATSRDGRTFEPGGVAVRASDLGAQSSEASYARVFPDPADPDAWAMLVMERTSTGDRQIRVLRSVDLHTWVPEAEPLVVPPAGHSVSGANWVRLADGDWVVYHDDTGQVLGLPVSSALRATGDARRVIGPDELPACDGRAAAPEPVVDDGRLWVFLECGQRLTAQIALAHD</sequence>
<dbReference type="Gene3D" id="2.115.10.20">
    <property type="entry name" value="Glycosyl hydrolase domain, family 43"/>
    <property type="match status" value="2"/>
</dbReference>
<reference evidence="1 2" key="1">
    <citation type="submission" date="2019-07" db="EMBL/GenBank/DDBJ databases">
        <title>Whole genome shotgun sequence of Cellulomonas composti NBRC 100758.</title>
        <authorList>
            <person name="Hosoyama A."/>
            <person name="Uohara A."/>
            <person name="Ohji S."/>
            <person name="Ichikawa N."/>
        </authorList>
    </citation>
    <scope>NUCLEOTIDE SEQUENCE [LARGE SCALE GENOMIC DNA]</scope>
    <source>
        <strain evidence="1 2">NBRC 100758</strain>
    </source>
</reference>
<dbReference type="RefSeq" id="WP_146842822.1">
    <property type="nucleotide sequence ID" value="NZ_BJWG01000007.1"/>
</dbReference>
<dbReference type="Proteomes" id="UP000321720">
    <property type="component" value="Unassembled WGS sequence"/>
</dbReference>
<evidence type="ECO:0008006" key="3">
    <source>
        <dbReference type="Google" id="ProtNLM"/>
    </source>
</evidence>
<gene>
    <name evidence="1" type="ORF">CCO02nite_18360</name>
</gene>
<dbReference type="OrthoDB" id="1413930at2"/>
<protein>
    <recommendedName>
        <fullName evidence="3">Glycosyl hydrolase family 32 N-terminal domain-containing protein</fullName>
    </recommendedName>
</protein>
<dbReference type="InterPro" id="IPR023296">
    <property type="entry name" value="Glyco_hydro_beta-prop_sf"/>
</dbReference>
<evidence type="ECO:0000313" key="2">
    <source>
        <dbReference type="Proteomes" id="UP000321720"/>
    </source>
</evidence>